<evidence type="ECO:0000313" key="3">
    <source>
        <dbReference type="EMBL" id="WKN38474.1"/>
    </source>
</evidence>
<evidence type="ECO:0000259" key="2">
    <source>
        <dbReference type="Pfam" id="PF18962"/>
    </source>
</evidence>
<gene>
    <name evidence="3" type="ORF">K4G66_07130</name>
</gene>
<feature type="chain" id="PRO_5041205210" evidence="1">
    <location>
        <begin position="22"/>
        <end position="371"/>
    </location>
</feature>
<dbReference type="AlphaFoldDB" id="A0AA49GUF3"/>
<protein>
    <submittedName>
        <fullName evidence="3">T9SS type A sorting domain-containing protein</fullName>
    </submittedName>
</protein>
<dbReference type="Pfam" id="PF18962">
    <property type="entry name" value="Por_Secre_tail"/>
    <property type="match status" value="1"/>
</dbReference>
<feature type="domain" description="Secretion system C-terminal sorting" evidence="2">
    <location>
        <begin position="298"/>
        <end position="364"/>
    </location>
</feature>
<sequence length="371" mass="41444">MKQFYISGFLGMILLPLMANATHIFGAEITATVESCQSNSYEITISVYEDVNSEVEFGNGILHLGFGDPIDLSTESKFVRKEIVIDENHSLRVSELLISDISFPGPGEYTVYFQELNRSADVVNIRNSVNTALYTESKLFIDPLLCNSTPQLSDTANYFAYTGSTFLQQLQASDPDGDSLSLELVVPSQAPDQPVSYLGSPLDIDLRYADNPTNAEGTGEPTLTINSRELRWNAPNLPGEFSLAVRVNEWRQVDGQWQSLGYITRDLTVQVLDTVNKLSHTDIILANDPEPEKPKVQLFPNPTQGEFTLEINDDTWLGATASIHNIIGQEMDQRKVSLGENAYNITDYQQGIYFLTLRQGELQNVLRFVKR</sequence>
<keyword evidence="1" id="KW-0732">Signal</keyword>
<name>A0AA49GUF3_9BACT</name>
<dbReference type="InterPro" id="IPR026444">
    <property type="entry name" value="Secre_tail"/>
</dbReference>
<accession>A0AA49GUF3</accession>
<reference evidence="3" key="2">
    <citation type="journal article" date="2024" name="Antonie Van Leeuwenhoek">
        <title>Roseihalotalea indica gen. nov., sp. nov., a halophilic Bacteroidetes from mesopelagic Southwest Indian Ocean with higher carbohydrate metabolic potential.</title>
        <authorList>
            <person name="Chen B."/>
            <person name="Zhang M."/>
            <person name="Lin D."/>
            <person name="Ye J."/>
            <person name="Tang K."/>
        </authorList>
    </citation>
    <scope>NUCLEOTIDE SEQUENCE</scope>
    <source>
        <strain evidence="3">TK19036</strain>
    </source>
</reference>
<evidence type="ECO:0000256" key="1">
    <source>
        <dbReference type="SAM" id="SignalP"/>
    </source>
</evidence>
<dbReference type="EMBL" id="CP120682">
    <property type="protein sequence ID" value="WKN38474.1"/>
    <property type="molecule type" value="Genomic_DNA"/>
</dbReference>
<organism evidence="3">
    <name type="scientific">Roseihalotalea indica</name>
    <dbReference type="NCBI Taxonomy" id="2867963"/>
    <lineage>
        <taxon>Bacteria</taxon>
        <taxon>Pseudomonadati</taxon>
        <taxon>Bacteroidota</taxon>
        <taxon>Cytophagia</taxon>
        <taxon>Cytophagales</taxon>
        <taxon>Catalimonadaceae</taxon>
        <taxon>Roseihalotalea</taxon>
    </lineage>
</organism>
<reference evidence="3" key="1">
    <citation type="journal article" date="2023" name="Comput. Struct. Biotechnol. J.">
        <title>Discovery of a novel marine Bacteroidetes with a rich repertoire of carbohydrate-active enzymes.</title>
        <authorList>
            <person name="Chen B."/>
            <person name="Liu G."/>
            <person name="Chen Q."/>
            <person name="Wang H."/>
            <person name="Liu L."/>
            <person name="Tang K."/>
        </authorList>
    </citation>
    <scope>NUCLEOTIDE SEQUENCE</scope>
    <source>
        <strain evidence="3">TK19036</strain>
    </source>
</reference>
<dbReference type="NCBIfam" id="TIGR04183">
    <property type="entry name" value="Por_Secre_tail"/>
    <property type="match status" value="1"/>
</dbReference>
<proteinExistence type="predicted"/>
<feature type="signal peptide" evidence="1">
    <location>
        <begin position="1"/>
        <end position="21"/>
    </location>
</feature>